<feature type="binding site" evidence="7">
    <location>
        <position position="71"/>
    </location>
    <ligand>
        <name>Cu cation</name>
        <dbReference type="ChEBI" id="CHEBI:23378"/>
    </ligand>
</feature>
<dbReference type="Gene3D" id="2.60.40.420">
    <property type="entry name" value="Cupredoxins - blue copper proteins"/>
    <property type="match status" value="1"/>
</dbReference>
<protein>
    <recommendedName>
        <fullName evidence="8">Blue (type 1) copper domain-containing protein</fullName>
    </recommendedName>
</protein>
<dbReference type="Pfam" id="PF00127">
    <property type="entry name" value="Copper-bind"/>
    <property type="match status" value="1"/>
</dbReference>
<keyword evidence="6 7" id="KW-0186">Copper</keyword>
<comment type="caution">
    <text evidence="9">The sequence shown here is derived from an EMBL/GenBank/DDBJ whole genome shotgun (WGS) entry which is preliminary data.</text>
</comment>
<evidence type="ECO:0000256" key="3">
    <source>
        <dbReference type="ARBA" id="ARBA00022723"/>
    </source>
</evidence>
<evidence type="ECO:0000256" key="7">
    <source>
        <dbReference type="PIRSR" id="PIRSR602386-1"/>
    </source>
</evidence>
<reference evidence="9 10" key="1">
    <citation type="submission" date="2017-09" db="EMBL/GenBank/DDBJ databases">
        <title>Depth-based differentiation of microbial function through sediment-hosted aquifers and enrichment of novel symbionts in the deep terrestrial subsurface.</title>
        <authorList>
            <person name="Probst A.J."/>
            <person name="Ladd B."/>
            <person name="Jarett J.K."/>
            <person name="Geller-Mcgrath D.E."/>
            <person name="Sieber C.M."/>
            <person name="Emerson J.B."/>
            <person name="Anantharaman K."/>
            <person name="Thomas B.C."/>
            <person name="Malmstrom R."/>
            <person name="Stieglmeier M."/>
            <person name="Klingl A."/>
            <person name="Woyke T."/>
            <person name="Ryan C.M."/>
            <person name="Banfield J.F."/>
        </authorList>
    </citation>
    <scope>NUCLEOTIDE SEQUENCE [LARGE SCALE GENOMIC DNA]</scope>
    <source>
        <strain evidence="9">CG11_big_fil_rev_8_21_14_0_20_43_7</strain>
    </source>
</reference>
<keyword evidence="5" id="KW-0249">Electron transport</keyword>
<dbReference type="EMBL" id="PCWM01000020">
    <property type="protein sequence ID" value="PIR03302.1"/>
    <property type="molecule type" value="Genomic_DNA"/>
</dbReference>
<dbReference type="InterPro" id="IPR002386">
    <property type="entry name" value="Amicyanin/Pseudoazurin"/>
</dbReference>
<organism evidence="9 10">
    <name type="scientific">Candidatus Magasanikbacteria bacterium CG11_big_fil_rev_8_21_14_0_20_43_7</name>
    <dbReference type="NCBI Taxonomy" id="1974654"/>
    <lineage>
        <taxon>Bacteria</taxon>
        <taxon>Candidatus Magasanikiibacteriota</taxon>
    </lineage>
</organism>
<evidence type="ECO:0000313" key="10">
    <source>
        <dbReference type="Proteomes" id="UP000229782"/>
    </source>
</evidence>
<dbReference type="GO" id="GO:0005507">
    <property type="term" value="F:copper ion binding"/>
    <property type="evidence" value="ECO:0007669"/>
    <property type="project" value="InterPro"/>
</dbReference>
<evidence type="ECO:0000256" key="1">
    <source>
        <dbReference type="ARBA" id="ARBA00004418"/>
    </source>
</evidence>
<evidence type="ECO:0000256" key="6">
    <source>
        <dbReference type="ARBA" id="ARBA00023008"/>
    </source>
</evidence>
<keyword evidence="3 7" id="KW-0479">Metal-binding</keyword>
<keyword evidence="4" id="KW-0574">Periplasm</keyword>
<comment type="subcellular location">
    <subcellularLocation>
        <location evidence="1">Periplasm</location>
    </subcellularLocation>
</comment>
<dbReference type="PANTHER" id="PTHR36507:SF1">
    <property type="entry name" value="BLL1555 PROTEIN"/>
    <property type="match status" value="1"/>
</dbReference>
<feature type="domain" description="Blue (type 1) copper" evidence="8">
    <location>
        <begin position="5"/>
        <end position="84"/>
    </location>
</feature>
<dbReference type="GO" id="GO:0042597">
    <property type="term" value="C:periplasmic space"/>
    <property type="evidence" value="ECO:0007669"/>
    <property type="project" value="UniProtKB-SubCell"/>
</dbReference>
<dbReference type="PANTHER" id="PTHR36507">
    <property type="entry name" value="BLL1555 PROTEIN"/>
    <property type="match status" value="1"/>
</dbReference>
<dbReference type="InterPro" id="IPR035668">
    <property type="entry name" value="Amicyanin"/>
</dbReference>
<evidence type="ECO:0000256" key="4">
    <source>
        <dbReference type="ARBA" id="ARBA00022764"/>
    </source>
</evidence>
<feature type="binding site" evidence="7">
    <location>
        <position position="37"/>
    </location>
    <ligand>
        <name>Cu cation</name>
        <dbReference type="ChEBI" id="CHEBI:23378"/>
    </ligand>
</feature>
<comment type="cofactor">
    <cofactor evidence="7">
        <name>Cu cation</name>
        <dbReference type="ChEBI" id="CHEBI:23378"/>
    </cofactor>
    <text evidence="7">Binds 1 copper ion per subunit.</text>
</comment>
<feature type="binding site" evidence="7">
    <location>
        <position position="74"/>
    </location>
    <ligand>
        <name>Cu cation</name>
        <dbReference type="ChEBI" id="CHEBI:23378"/>
    </ligand>
</feature>
<proteinExistence type="predicted"/>
<evidence type="ECO:0000259" key="8">
    <source>
        <dbReference type="Pfam" id="PF00127"/>
    </source>
</evidence>
<gene>
    <name evidence="9" type="ORF">COV60_01090</name>
</gene>
<dbReference type="AlphaFoldDB" id="A0A2H0N330"/>
<evidence type="ECO:0000313" key="9">
    <source>
        <dbReference type="EMBL" id="PIR03302.1"/>
    </source>
</evidence>
<dbReference type="InterPro" id="IPR000923">
    <property type="entry name" value="BlueCu_1"/>
</dbReference>
<evidence type="ECO:0000256" key="5">
    <source>
        <dbReference type="ARBA" id="ARBA00022982"/>
    </source>
</evidence>
<dbReference type="Proteomes" id="UP000229782">
    <property type="component" value="Unassembled WGS sequence"/>
</dbReference>
<dbReference type="GO" id="GO:0009055">
    <property type="term" value="F:electron transfer activity"/>
    <property type="evidence" value="ECO:0007669"/>
    <property type="project" value="InterPro"/>
</dbReference>
<accession>A0A2H0N330</accession>
<dbReference type="SUPFAM" id="SSF49503">
    <property type="entry name" value="Cupredoxins"/>
    <property type="match status" value="1"/>
</dbReference>
<keyword evidence="2" id="KW-0813">Transport</keyword>
<dbReference type="InterPro" id="IPR008972">
    <property type="entry name" value="Cupredoxin"/>
</dbReference>
<dbReference type="CDD" id="cd13921">
    <property type="entry name" value="Amicyanin"/>
    <property type="match status" value="1"/>
</dbReference>
<dbReference type="InterPro" id="IPR052721">
    <property type="entry name" value="ET_Amicyanin"/>
</dbReference>
<name>A0A2H0N330_9BACT</name>
<dbReference type="PRINTS" id="PR00155">
    <property type="entry name" value="AMICYANIN"/>
</dbReference>
<sequence>MLQTNVTVNIEKFSFPVEVRVKKGTTVTWTNRDSAGHTVTSDAGAFGSALLDTGSSFSFTFDTVGRFPYHCAPHPSMTGTVVVE</sequence>
<evidence type="ECO:0000256" key="2">
    <source>
        <dbReference type="ARBA" id="ARBA00022448"/>
    </source>
</evidence>